<feature type="compositionally biased region" description="Low complexity" evidence="2">
    <location>
        <begin position="343"/>
        <end position="355"/>
    </location>
</feature>
<evidence type="ECO:0000256" key="2">
    <source>
        <dbReference type="SAM" id="MobiDB-lite"/>
    </source>
</evidence>
<protein>
    <submittedName>
        <fullName evidence="3">Uncharacterized protein</fullName>
    </submittedName>
</protein>
<organism evidence="3 4">
    <name type="scientific">Perkinsus olseni</name>
    <name type="common">Perkinsus atlanticus</name>
    <dbReference type="NCBI Taxonomy" id="32597"/>
    <lineage>
        <taxon>Eukaryota</taxon>
        <taxon>Sar</taxon>
        <taxon>Alveolata</taxon>
        <taxon>Perkinsozoa</taxon>
        <taxon>Perkinsea</taxon>
        <taxon>Perkinsida</taxon>
        <taxon>Perkinsidae</taxon>
        <taxon>Perkinsus</taxon>
    </lineage>
</organism>
<dbReference type="InterPro" id="IPR015943">
    <property type="entry name" value="WD40/YVTN_repeat-like_dom_sf"/>
</dbReference>
<accession>A0A7J6U6Y1</accession>
<dbReference type="AlphaFoldDB" id="A0A7J6U6Y1"/>
<feature type="repeat" description="WD" evidence="1">
    <location>
        <begin position="648"/>
        <end position="689"/>
    </location>
</feature>
<dbReference type="SUPFAM" id="SSF50978">
    <property type="entry name" value="WD40 repeat-like"/>
    <property type="match status" value="1"/>
</dbReference>
<gene>
    <name evidence="3" type="ORF">FOZ63_025818</name>
</gene>
<dbReference type="Gene3D" id="2.130.10.10">
    <property type="entry name" value="YVTN repeat-like/Quinoprotein amine dehydrogenase"/>
    <property type="match status" value="1"/>
</dbReference>
<proteinExistence type="predicted"/>
<evidence type="ECO:0000256" key="1">
    <source>
        <dbReference type="PROSITE-ProRule" id="PRU00221"/>
    </source>
</evidence>
<reference evidence="3 4" key="1">
    <citation type="submission" date="2020-04" db="EMBL/GenBank/DDBJ databases">
        <title>Perkinsus olseni comparative genomics.</title>
        <authorList>
            <person name="Bogema D.R."/>
        </authorList>
    </citation>
    <scope>NUCLEOTIDE SEQUENCE [LARGE SCALE GENOMIC DNA]</scope>
    <source>
        <strain evidence="3 4">ATCC PRA-207</strain>
    </source>
</reference>
<comment type="caution">
    <text evidence="3">The sequence shown here is derived from an EMBL/GenBank/DDBJ whole genome shotgun (WGS) entry which is preliminary data.</text>
</comment>
<dbReference type="InterPro" id="IPR001680">
    <property type="entry name" value="WD40_rpt"/>
</dbReference>
<keyword evidence="1" id="KW-0853">WD repeat</keyword>
<dbReference type="EMBL" id="JABANO010005446">
    <property type="protein sequence ID" value="KAF4753504.1"/>
    <property type="molecule type" value="Genomic_DNA"/>
</dbReference>
<feature type="compositionally biased region" description="Polar residues" evidence="2">
    <location>
        <begin position="287"/>
        <end position="316"/>
    </location>
</feature>
<dbReference type="InterPro" id="IPR036322">
    <property type="entry name" value="WD40_repeat_dom_sf"/>
</dbReference>
<name>A0A7J6U6Y1_PEROL</name>
<evidence type="ECO:0000313" key="3">
    <source>
        <dbReference type="EMBL" id="KAF4753504.1"/>
    </source>
</evidence>
<sequence length="737" mass="82685">LNAALGKKGSTPAELRDLWREAGRPEAEAEIVGTKAWQLSLRRRALRCWSEEAQERKAVTHRVERCLDESKDSSSLFHLRATLEVARERDVKENDTIVAAERRLAENDLSTELSRPSPSPEALGQLLRNPWLDRGDSAVAELVERANTIRASSVSDRVEKREARDTFSIWKDFATERVGLRRRLEKSTDIEELTQLVKALSEPGHRHGDLVDSTGVKDRLRKLEWAEQEKQARRNRFQKFQKKWDDEESRWSLRSEASTREAWPEDDRKADYFRISSIPTISDPPASFTTPERSGRLNTPSRYVSPLTTPSLTHPSYSPWGDRRNNPTTAPRQMVTIDGDARGSSSSSTTPPNGNARAAGSNTFAEYAGFQALSGGLGRQVVYTDLGDPITSVHIGEWGVAAGTMLGKVWYYSLELDERIPLAGFSDDAVKAVFVRDSYTEAKRRDREAGVALSSIMSPPSEEKLGDLEEGLRHGDLEEDEVHPSTPIVYATVGDSCAKIFDTADPCQQSVFKFERRSSASVKYVVQRQNKVAIVFPGMTTFIDLVTESQNMTPFRLQGTDEDVTMACPTDMRDLILLLVEHYDVKPPCYKVVDLEHDQQVLDYAPLPGRGRLCHFVRILGPSRLVFVSEGRNLCIYDFRLKKVEHVLKEHRSDILSIDTTFSADEFVSVDTRGEVRLWNAAEGKLLAKGRLPKACDFALGFPYYVSYCPRTGVVAQTCDSGVFALQLKPLSRPGRA</sequence>
<dbReference type="PROSITE" id="PS50082">
    <property type="entry name" value="WD_REPEATS_2"/>
    <property type="match status" value="1"/>
</dbReference>
<keyword evidence="4" id="KW-1185">Reference proteome</keyword>
<feature type="non-terminal residue" evidence="3">
    <location>
        <position position="1"/>
    </location>
</feature>
<dbReference type="Proteomes" id="UP000553632">
    <property type="component" value="Unassembled WGS sequence"/>
</dbReference>
<evidence type="ECO:0000313" key="4">
    <source>
        <dbReference type="Proteomes" id="UP000553632"/>
    </source>
</evidence>
<feature type="region of interest" description="Disordered" evidence="2">
    <location>
        <begin position="280"/>
        <end position="360"/>
    </location>
</feature>